<dbReference type="SUPFAM" id="SSF48726">
    <property type="entry name" value="Immunoglobulin"/>
    <property type="match status" value="1"/>
</dbReference>
<sequence length="112" mass="13203">MRSKEFSEAARQSKQRLGFLPGVCIRFIALPWHRKVSWIRRRDLHVLSTGTFTYTNDERFSVTHERGTAYWVLSVSRTQISDTGIYECQVPAQPKIFKRFWLEVIDIQEILA</sequence>
<comment type="caution">
    <text evidence="1">The sequence shown here is derived from an EMBL/GenBank/DDBJ whole genome shotgun (WGS) entry which is preliminary data.</text>
</comment>
<dbReference type="InterPro" id="IPR013783">
    <property type="entry name" value="Ig-like_fold"/>
</dbReference>
<dbReference type="InterPro" id="IPR037448">
    <property type="entry name" value="Zig-8"/>
</dbReference>
<gene>
    <name evidence="1" type="ORF">HAZT_HAZT011863</name>
</gene>
<proteinExistence type="predicted"/>
<evidence type="ECO:0000313" key="1">
    <source>
        <dbReference type="EMBL" id="KAA0186283.1"/>
    </source>
</evidence>
<accession>A0A6A0GS52</accession>
<dbReference type="AlphaFoldDB" id="A0A6A0GS52"/>
<dbReference type="Proteomes" id="UP000711488">
    <property type="component" value="Unassembled WGS sequence"/>
</dbReference>
<evidence type="ECO:0008006" key="2">
    <source>
        <dbReference type="Google" id="ProtNLM"/>
    </source>
</evidence>
<dbReference type="Gene3D" id="2.60.40.10">
    <property type="entry name" value="Immunoglobulins"/>
    <property type="match status" value="1"/>
</dbReference>
<dbReference type="PANTHER" id="PTHR23279">
    <property type="entry name" value="DEFECTIVE PROBOSCIS EXTENSION RESPONSE DPR -RELATED"/>
    <property type="match status" value="1"/>
</dbReference>
<dbReference type="PANTHER" id="PTHR23279:SF46">
    <property type="entry name" value="DEFECTIVE PROBOSCIS EXTENSION RESPONSE 10, ISOFORM A-RELATED"/>
    <property type="match status" value="1"/>
</dbReference>
<organism evidence="1">
    <name type="scientific">Hyalella azteca</name>
    <name type="common">Amphipod</name>
    <dbReference type="NCBI Taxonomy" id="294128"/>
    <lineage>
        <taxon>Eukaryota</taxon>
        <taxon>Metazoa</taxon>
        <taxon>Ecdysozoa</taxon>
        <taxon>Arthropoda</taxon>
        <taxon>Crustacea</taxon>
        <taxon>Multicrustacea</taxon>
        <taxon>Malacostraca</taxon>
        <taxon>Eumalacostraca</taxon>
        <taxon>Peracarida</taxon>
        <taxon>Amphipoda</taxon>
        <taxon>Senticaudata</taxon>
        <taxon>Talitrida</taxon>
        <taxon>Talitroidea</taxon>
        <taxon>Hyalellidae</taxon>
        <taxon>Hyalella</taxon>
    </lineage>
</organism>
<reference evidence="1" key="3">
    <citation type="submission" date="2019-06" db="EMBL/GenBank/DDBJ databases">
        <authorList>
            <person name="Poynton C."/>
            <person name="Hasenbein S."/>
            <person name="Benoit J.B."/>
            <person name="Sepulveda M.S."/>
            <person name="Poelchau M.F."/>
            <person name="Murali S.C."/>
            <person name="Chen S."/>
            <person name="Glastad K.M."/>
            <person name="Werren J.H."/>
            <person name="Vineis J.H."/>
            <person name="Bowen J.L."/>
            <person name="Friedrich M."/>
            <person name="Jones J."/>
            <person name="Robertson H.M."/>
            <person name="Feyereisen R."/>
            <person name="Mechler-Hickson A."/>
            <person name="Mathers N."/>
            <person name="Lee C.E."/>
            <person name="Colbourne J.K."/>
            <person name="Biales A."/>
            <person name="Johnston J.S."/>
            <person name="Wellborn G.A."/>
            <person name="Rosendale A.J."/>
            <person name="Cridge A.G."/>
            <person name="Munoz-Torres M.C."/>
            <person name="Bain P.A."/>
            <person name="Manny A.R."/>
            <person name="Major K.M."/>
            <person name="Lambert F.N."/>
            <person name="Vulpe C.D."/>
            <person name="Tuck P."/>
            <person name="Blalock B.J."/>
            <person name="Lin Y.-Y."/>
            <person name="Smith M.E."/>
            <person name="Ochoa-Acuna H."/>
            <person name="Chen M.-J.M."/>
            <person name="Childers C.P."/>
            <person name="Qu J."/>
            <person name="Dugan S."/>
            <person name="Lee S.L."/>
            <person name="Chao H."/>
            <person name="Dinh H."/>
            <person name="Han Y."/>
            <person name="Doddapaneni H."/>
            <person name="Worley K.C."/>
            <person name="Muzny D.M."/>
            <person name="Gibbs R.A."/>
            <person name="Richards S."/>
        </authorList>
    </citation>
    <scope>NUCLEOTIDE SEQUENCE</scope>
    <source>
        <strain evidence="1">HAZT.00-mixed</strain>
        <tissue evidence="1">Whole organism</tissue>
    </source>
</reference>
<dbReference type="GO" id="GO:0032589">
    <property type="term" value="C:neuron projection membrane"/>
    <property type="evidence" value="ECO:0007669"/>
    <property type="project" value="TreeGrafter"/>
</dbReference>
<reference evidence="1" key="2">
    <citation type="journal article" date="2018" name="Environ. Sci. Technol.">
        <title>The Toxicogenome of Hyalella azteca: A Model for Sediment Ecotoxicology and Evolutionary Toxicology.</title>
        <authorList>
            <person name="Poynton H.C."/>
            <person name="Hasenbein S."/>
            <person name="Benoit J.B."/>
            <person name="Sepulveda M.S."/>
            <person name="Poelchau M.F."/>
            <person name="Hughes D.S.T."/>
            <person name="Murali S.C."/>
            <person name="Chen S."/>
            <person name="Glastad K.M."/>
            <person name="Goodisman M.A.D."/>
            <person name="Werren J.H."/>
            <person name="Vineis J.H."/>
            <person name="Bowen J.L."/>
            <person name="Friedrich M."/>
            <person name="Jones J."/>
            <person name="Robertson H.M."/>
            <person name="Feyereisen R."/>
            <person name="Mechler-Hickson A."/>
            <person name="Mathers N."/>
            <person name="Lee C.E."/>
            <person name="Colbourne J.K."/>
            <person name="Biales A."/>
            <person name="Johnston J.S."/>
            <person name="Wellborn G.A."/>
            <person name="Rosendale A.J."/>
            <person name="Cridge A.G."/>
            <person name="Munoz-Torres M.C."/>
            <person name="Bain P.A."/>
            <person name="Manny A.R."/>
            <person name="Major K.M."/>
            <person name="Lambert F.N."/>
            <person name="Vulpe C.D."/>
            <person name="Tuck P."/>
            <person name="Blalock B.J."/>
            <person name="Lin Y.Y."/>
            <person name="Smith M.E."/>
            <person name="Ochoa-Acuna H."/>
            <person name="Chen M.M."/>
            <person name="Childers C.P."/>
            <person name="Qu J."/>
            <person name="Dugan S."/>
            <person name="Lee S.L."/>
            <person name="Chao H."/>
            <person name="Dinh H."/>
            <person name="Han Y."/>
            <person name="Doddapaneni H."/>
            <person name="Worley K.C."/>
            <person name="Muzny D.M."/>
            <person name="Gibbs R.A."/>
            <person name="Richards S."/>
        </authorList>
    </citation>
    <scope>NUCLEOTIDE SEQUENCE</scope>
    <source>
        <strain evidence="1">HAZT.00-mixed</strain>
        <tissue evidence="1">Whole organism</tissue>
    </source>
</reference>
<protein>
    <recommendedName>
        <fullName evidence="2">Ig-like domain-containing protein</fullName>
    </recommendedName>
</protein>
<dbReference type="EMBL" id="JQDR03015667">
    <property type="protein sequence ID" value="KAA0186283.1"/>
    <property type="molecule type" value="Genomic_DNA"/>
</dbReference>
<reference evidence="1" key="1">
    <citation type="submission" date="2014-08" db="EMBL/GenBank/DDBJ databases">
        <authorList>
            <person name="Murali S."/>
            <person name="Richards S."/>
            <person name="Bandaranaike D."/>
            <person name="Bellair M."/>
            <person name="Blankenburg K."/>
            <person name="Chao H."/>
            <person name="Dinh H."/>
            <person name="Doddapaneni H."/>
            <person name="Dugan-Rocha S."/>
            <person name="Elkadiri S."/>
            <person name="Gnanaolivu R."/>
            <person name="Hughes D."/>
            <person name="Lee S."/>
            <person name="Li M."/>
            <person name="Ming W."/>
            <person name="Munidasa M."/>
            <person name="Muniz J."/>
            <person name="Nguyen L."/>
            <person name="Osuji N."/>
            <person name="Pu L.-L."/>
            <person name="Puazo M."/>
            <person name="Skinner E."/>
            <person name="Qu C."/>
            <person name="Quiroz J."/>
            <person name="Raj R."/>
            <person name="Weissenberger G."/>
            <person name="Xin Y."/>
            <person name="Zou X."/>
            <person name="Han Y."/>
            <person name="Worley K."/>
            <person name="Muzny D."/>
            <person name="Gibbs R."/>
        </authorList>
    </citation>
    <scope>NUCLEOTIDE SEQUENCE</scope>
    <source>
        <strain evidence="1">HAZT.00-mixed</strain>
        <tissue evidence="1">Whole organism</tissue>
    </source>
</reference>
<name>A0A6A0GS52_HYAAZ</name>
<dbReference type="GO" id="GO:0050808">
    <property type="term" value="P:synapse organization"/>
    <property type="evidence" value="ECO:0007669"/>
    <property type="project" value="TreeGrafter"/>
</dbReference>
<dbReference type="InterPro" id="IPR036179">
    <property type="entry name" value="Ig-like_dom_sf"/>
</dbReference>